<feature type="transmembrane region" description="Helical" evidence="5">
    <location>
        <begin position="47"/>
        <end position="67"/>
    </location>
</feature>
<dbReference type="AlphaFoldDB" id="A0A1H9FZQ5"/>
<dbReference type="STRING" id="1855383.SAMN05216548_104261"/>
<keyword evidence="4 5" id="KW-0472">Membrane</keyword>
<evidence type="ECO:0000256" key="3">
    <source>
        <dbReference type="ARBA" id="ARBA00022989"/>
    </source>
</evidence>
<dbReference type="Pfam" id="PF07869">
    <property type="entry name" value="DUF1656"/>
    <property type="match status" value="1"/>
</dbReference>
<dbReference type="Proteomes" id="UP000199647">
    <property type="component" value="Unassembled WGS sequence"/>
</dbReference>
<name>A0A1H9FZQ5_9HYPH</name>
<evidence type="ECO:0000313" key="7">
    <source>
        <dbReference type="Proteomes" id="UP000199647"/>
    </source>
</evidence>
<reference evidence="6 7" key="1">
    <citation type="submission" date="2016-10" db="EMBL/GenBank/DDBJ databases">
        <authorList>
            <person name="de Groot N.N."/>
        </authorList>
    </citation>
    <scope>NUCLEOTIDE SEQUENCE [LARGE SCALE GENOMIC DNA]</scope>
    <source>
        <strain evidence="6 7">A52C2</strain>
    </source>
</reference>
<dbReference type="OrthoDB" id="7021192at2"/>
<evidence type="ECO:0000256" key="1">
    <source>
        <dbReference type="ARBA" id="ARBA00022475"/>
    </source>
</evidence>
<evidence type="ECO:0000313" key="6">
    <source>
        <dbReference type="EMBL" id="SEQ43360.1"/>
    </source>
</evidence>
<keyword evidence="7" id="KW-1185">Reference proteome</keyword>
<keyword evidence="2 5" id="KW-0812">Transmembrane</keyword>
<protein>
    <recommendedName>
        <fullName evidence="8">DUF1656 domain-containing protein</fullName>
    </recommendedName>
</protein>
<keyword evidence="3 5" id="KW-1133">Transmembrane helix</keyword>
<evidence type="ECO:0008006" key="8">
    <source>
        <dbReference type="Google" id="ProtNLM"/>
    </source>
</evidence>
<keyword evidence="1" id="KW-1003">Cell membrane</keyword>
<organism evidence="6 7">
    <name type="scientific">Faunimonas pinastri</name>
    <dbReference type="NCBI Taxonomy" id="1855383"/>
    <lineage>
        <taxon>Bacteria</taxon>
        <taxon>Pseudomonadati</taxon>
        <taxon>Pseudomonadota</taxon>
        <taxon>Alphaproteobacteria</taxon>
        <taxon>Hyphomicrobiales</taxon>
        <taxon>Afifellaceae</taxon>
        <taxon>Faunimonas</taxon>
    </lineage>
</organism>
<gene>
    <name evidence="6" type="ORF">SAMN05216548_104261</name>
</gene>
<proteinExistence type="predicted"/>
<feature type="transmembrane region" description="Helical" evidence="5">
    <location>
        <begin position="6"/>
        <end position="26"/>
    </location>
</feature>
<evidence type="ECO:0000256" key="2">
    <source>
        <dbReference type="ARBA" id="ARBA00022692"/>
    </source>
</evidence>
<sequence>MIAELDIYGVFIPPLLLFALIAYFLTVPVRWGLSRIGFYRLVWHRPLFDLAMFVILLGIVVLLSGSTTHPVGSLLPWISS</sequence>
<dbReference type="RefSeq" id="WP_092496118.1">
    <property type="nucleotide sequence ID" value="NZ_FOFG01000004.1"/>
</dbReference>
<dbReference type="EMBL" id="FOFG01000004">
    <property type="protein sequence ID" value="SEQ43360.1"/>
    <property type="molecule type" value="Genomic_DNA"/>
</dbReference>
<accession>A0A1H9FZQ5</accession>
<evidence type="ECO:0000256" key="4">
    <source>
        <dbReference type="ARBA" id="ARBA00023136"/>
    </source>
</evidence>
<evidence type="ECO:0000256" key="5">
    <source>
        <dbReference type="SAM" id="Phobius"/>
    </source>
</evidence>
<dbReference type="InterPro" id="IPR012451">
    <property type="entry name" value="DUF1656"/>
</dbReference>